<name>A0AAJ5W551_9SPHI</name>
<proteinExistence type="predicted"/>
<evidence type="ECO:0000313" key="2">
    <source>
        <dbReference type="Proteomes" id="UP001214530"/>
    </source>
</evidence>
<dbReference type="AlphaFoldDB" id="A0AAJ5W551"/>
<evidence type="ECO:0000313" key="1">
    <source>
        <dbReference type="EMBL" id="WEK18157.1"/>
    </source>
</evidence>
<sequence>MFQLVGHFLINIKCGDMIYGCQPYDYEDGALVFVAPGQVYGIDSNGIAFKHQQRS</sequence>
<protein>
    <submittedName>
        <fullName evidence="1">Uncharacterized protein</fullName>
    </submittedName>
</protein>
<accession>A0AAJ5W551</accession>
<organism evidence="1 2">
    <name type="scientific">Candidatus Pedobacter colombiensis</name>
    <dbReference type="NCBI Taxonomy" id="3121371"/>
    <lineage>
        <taxon>Bacteria</taxon>
        <taxon>Pseudomonadati</taxon>
        <taxon>Bacteroidota</taxon>
        <taxon>Sphingobacteriia</taxon>
        <taxon>Sphingobacteriales</taxon>
        <taxon>Sphingobacteriaceae</taxon>
        <taxon>Pedobacter</taxon>
    </lineage>
</organism>
<dbReference type="Proteomes" id="UP001214530">
    <property type="component" value="Chromosome"/>
</dbReference>
<reference evidence="1" key="1">
    <citation type="submission" date="2023-03" db="EMBL/GenBank/DDBJ databases">
        <title>Andean soil-derived lignocellulolytic bacterial consortium as a source of novel taxa and putative plastic-active enzymes.</title>
        <authorList>
            <person name="Diaz-Garcia L."/>
            <person name="Chuvochina M."/>
            <person name="Feuerriegel G."/>
            <person name="Bunk B."/>
            <person name="Sproer C."/>
            <person name="Streit W.R."/>
            <person name="Rodriguez L.M."/>
            <person name="Overmann J."/>
            <person name="Jimenez D.J."/>
        </authorList>
    </citation>
    <scope>NUCLEOTIDE SEQUENCE</scope>
    <source>
        <strain evidence="1">MAG 3858</strain>
    </source>
</reference>
<dbReference type="EMBL" id="CP119313">
    <property type="protein sequence ID" value="WEK18157.1"/>
    <property type="molecule type" value="Genomic_DNA"/>
</dbReference>
<gene>
    <name evidence="1" type="ORF">P0Y49_15300</name>
</gene>